<gene>
    <name evidence="8" type="ORF">SAMN02744037_02478</name>
</gene>
<dbReference type="Gene3D" id="3.90.120.10">
    <property type="entry name" value="DNA Methylase, subunit A, domain 2"/>
    <property type="match status" value="1"/>
</dbReference>
<dbReference type="EC" id="2.1.1.37" evidence="1"/>
<keyword evidence="4 6" id="KW-0949">S-adenosyl-L-methionine</keyword>
<accession>A0A1M6T0E9</accession>
<dbReference type="GO" id="GO:0032259">
    <property type="term" value="P:methylation"/>
    <property type="evidence" value="ECO:0007669"/>
    <property type="project" value="UniProtKB-KW"/>
</dbReference>
<dbReference type="PROSITE" id="PS51679">
    <property type="entry name" value="SAM_MT_C5"/>
    <property type="match status" value="1"/>
</dbReference>
<dbReference type="GO" id="GO:0003886">
    <property type="term" value="F:DNA (cytosine-5-)-methyltransferase activity"/>
    <property type="evidence" value="ECO:0007669"/>
    <property type="project" value="UniProtKB-EC"/>
</dbReference>
<dbReference type="PROSITE" id="PS00095">
    <property type="entry name" value="C5_MTASE_2"/>
    <property type="match status" value="1"/>
</dbReference>
<evidence type="ECO:0000256" key="2">
    <source>
        <dbReference type="ARBA" id="ARBA00022603"/>
    </source>
</evidence>
<dbReference type="InterPro" id="IPR050390">
    <property type="entry name" value="C5-Methyltransferase"/>
</dbReference>
<comment type="similarity">
    <text evidence="6 7">Belongs to the class I-like SAM-binding methyltransferase superfamily. C5-methyltransferase family.</text>
</comment>
<dbReference type="CDD" id="cd00315">
    <property type="entry name" value="Cyt_C5_DNA_methylase"/>
    <property type="match status" value="1"/>
</dbReference>
<proteinExistence type="inferred from homology"/>
<reference evidence="9" key="1">
    <citation type="submission" date="2016-11" db="EMBL/GenBank/DDBJ databases">
        <authorList>
            <person name="Varghese N."/>
            <person name="Submissions S."/>
        </authorList>
    </citation>
    <scope>NUCLEOTIDE SEQUENCE [LARGE SCALE GENOMIC DNA]</scope>
    <source>
        <strain evidence="9">DSM 15518</strain>
    </source>
</reference>
<dbReference type="GO" id="GO:0044027">
    <property type="term" value="P:negative regulation of gene expression via chromosomal CpG island methylation"/>
    <property type="evidence" value="ECO:0007669"/>
    <property type="project" value="TreeGrafter"/>
</dbReference>
<dbReference type="PRINTS" id="PR00105">
    <property type="entry name" value="C5METTRFRASE"/>
</dbReference>
<keyword evidence="5" id="KW-0680">Restriction system</keyword>
<dbReference type="PANTHER" id="PTHR10629">
    <property type="entry name" value="CYTOSINE-SPECIFIC METHYLTRANSFERASE"/>
    <property type="match status" value="1"/>
</dbReference>
<evidence type="ECO:0000256" key="4">
    <source>
        <dbReference type="ARBA" id="ARBA00022691"/>
    </source>
</evidence>
<evidence type="ECO:0000256" key="1">
    <source>
        <dbReference type="ARBA" id="ARBA00011975"/>
    </source>
</evidence>
<dbReference type="SUPFAM" id="SSF53335">
    <property type="entry name" value="S-adenosyl-L-methionine-dependent methyltransferases"/>
    <property type="match status" value="1"/>
</dbReference>
<dbReference type="InterPro" id="IPR001525">
    <property type="entry name" value="C5_MeTfrase"/>
</dbReference>
<evidence type="ECO:0000256" key="3">
    <source>
        <dbReference type="ARBA" id="ARBA00022679"/>
    </source>
</evidence>
<keyword evidence="9" id="KW-1185">Reference proteome</keyword>
<dbReference type="STRING" id="1123349.SAMN02744037_02478"/>
<dbReference type="InterPro" id="IPR031303">
    <property type="entry name" value="C5_meth_CS"/>
</dbReference>
<dbReference type="GO" id="GO:0009307">
    <property type="term" value="P:DNA restriction-modification system"/>
    <property type="evidence" value="ECO:0007669"/>
    <property type="project" value="UniProtKB-KW"/>
</dbReference>
<dbReference type="Pfam" id="PF00145">
    <property type="entry name" value="DNA_methylase"/>
    <property type="match status" value="1"/>
</dbReference>
<evidence type="ECO:0000256" key="5">
    <source>
        <dbReference type="ARBA" id="ARBA00022747"/>
    </source>
</evidence>
<dbReference type="EMBL" id="FRAE01000081">
    <property type="protein sequence ID" value="SHK50444.1"/>
    <property type="molecule type" value="Genomic_DNA"/>
</dbReference>
<evidence type="ECO:0000256" key="6">
    <source>
        <dbReference type="PROSITE-ProRule" id="PRU01016"/>
    </source>
</evidence>
<dbReference type="InterPro" id="IPR029063">
    <property type="entry name" value="SAM-dependent_MTases_sf"/>
</dbReference>
<evidence type="ECO:0000256" key="7">
    <source>
        <dbReference type="RuleBase" id="RU000416"/>
    </source>
</evidence>
<keyword evidence="2 6" id="KW-0489">Methyltransferase</keyword>
<dbReference type="GO" id="GO:0003677">
    <property type="term" value="F:DNA binding"/>
    <property type="evidence" value="ECO:0007669"/>
    <property type="project" value="TreeGrafter"/>
</dbReference>
<evidence type="ECO:0000313" key="9">
    <source>
        <dbReference type="Proteomes" id="UP000242497"/>
    </source>
</evidence>
<name>A0A1M6T0E9_9FIRM</name>
<sequence>MKVVSFFSGAGGLDRGFENAGFNIIWANEKDKKIWDTYRYNHPNTILETKSITDVKITDIPNEEIYGVIGGPPCQSWSLAGAMRGIEDDRGALFYEYLRLLKDINPKFFVVENVPGMVSKRHIQTFENIIKLFEVCGENGYNVKFNILNSSDFGVCQERKRVFLIGYRKDLNISFDFVKLDKLKVYPKVTLRECIGDLPEPLAAREKNKANEQLDVLNHEYAIGGFSSIYMSRNRKKDWNEQSFTIQAGGRHAPLHPASAPMIKVGKDEWKFDENTPYPYRRLSVRECARIQSFPDDFKFIYESVMHGYKMVGNAVPVKLAEAIATVIMEDLNK</sequence>
<dbReference type="RefSeq" id="WP_072890487.1">
    <property type="nucleotide sequence ID" value="NZ_FRAE01000081.1"/>
</dbReference>
<feature type="active site" evidence="6">
    <location>
        <position position="74"/>
    </location>
</feature>
<dbReference type="NCBIfam" id="TIGR00675">
    <property type="entry name" value="dcm"/>
    <property type="match status" value="1"/>
</dbReference>
<dbReference type="Proteomes" id="UP000242497">
    <property type="component" value="Unassembled WGS sequence"/>
</dbReference>
<dbReference type="Gene3D" id="3.40.50.150">
    <property type="entry name" value="Vaccinia Virus protein VP39"/>
    <property type="match status" value="1"/>
</dbReference>
<organism evidence="8 9">
    <name type="scientific">Tepidibacter formicigenes DSM 15518</name>
    <dbReference type="NCBI Taxonomy" id="1123349"/>
    <lineage>
        <taxon>Bacteria</taxon>
        <taxon>Bacillati</taxon>
        <taxon>Bacillota</taxon>
        <taxon>Clostridia</taxon>
        <taxon>Peptostreptococcales</taxon>
        <taxon>Peptostreptococcaceae</taxon>
        <taxon>Tepidibacter</taxon>
    </lineage>
</organism>
<dbReference type="OrthoDB" id="9813719at2"/>
<dbReference type="PANTHER" id="PTHR10629:SF52">
    <property type="entry name" value="DNA (CYTOSINE-5)-METHYLTRANSFERASE 1"/>
    <property type="match status" value="1"/>
</dbReference>
<evidence type="ECO:0000313" key="8">
    <source>
        <dbReference type="EMBL" id="SHK50444.1"/>
    </source>
</evidence>
<protein>
    <recommendedName>
        <fullName evidence="1">DNA (cytosine-5-)-methyltransferase</fullName>
        <ecNumber evidence="1">2.1.1.37</ecNumber>
    </recommendedName>
</protein>
<dbReference type="AlphaFoldDB" id="A0A1M6T0E9"/>
<keyword evidence="3 6" id="KW-0808">Transferase</keyword>